<dbReference type="EMBL" id="AP027071">
    <property type="protein sequence ID" value="BDU63338.1"/>
    <property type="molecule type" value="Genomic_DNA"/>
</dbReference>
<evidence type="ECO:0000313" key="1">
    <source>
        <dbReference type="EMBL" id="BDU63338.1"/>
    </source>
</evidence>
<keyword evidence="2" id="KW-1185">Reference proteome</keyword>
<organism evidence="1 2">
    <name type="scientific">Candidatus Borrelia fainii</name>
    <dbReference type="NCBI Taxonomy" id="2518322"/>
    <lineage>
        <taxon>Bacteria</taxon>
        <taxon>Pseudomonadati</taxon>
        <taxon>Spirochaetota</taxon>
        <taxon>Spirochaetia</taxon>
        <taxon>Spirochaetales</taxon>
        <taxon>Borreliaceae</taxon>
        <taxon>Borrelia</taxon>
    </lineage>
</organism>
<dbReference type="Proteomes" id="UP001317516">
    <property type="component" value="Plasmid p100"/>
</dbReference>
<accession>A0ABN6USH2</accession>
<reference evidence="1 2" key="1">
    <citation type="submission" date="2022-11" db="EMBL/GenBank/DDBJ databases">
        <title>Genome sequence of clinical isolate of the human pathogenic Borrelia fainii.</title>
        <authorList>
            <person name="Itokawa K."/>
            <person name="Sato K."/>
            <person name="Qiu Y."/>
        </authorList>
    </citation>
    <scope>NUCLEOTIDE SEQUENCE [LARGE SCALE GENOMIC DNA]</scope>
    <source>
        <strain evidence="1 2">Qtaro</strain>
        <plasmid evidence="1 2">p100</plasmid>
    </source>
</reference>
<keyword evidence="1" id="KW-0614">Plasmid</keyword>
<name>A0ABN6USH2_9SPIR</name>
<sequence>MKKVGMVLYVLIILACKQGPPDGLGLDKVDSNLKRNVDSCEQKMGLRPVKRIEVDSRHVSFYKLYKMVNEYREFLNSRTFKGSGSKLVFKFPIAQIFSAYKNADFIYEGLNYSPVAINSLESILYTLNLDVNIVNQDLLQAFQLLEYISDSARLLKRLVNNNLDEATLERLKVNKTAEELAKINFYLGEAMNYRKQFIKQLSMVLIEIAVKNFDRDFVLERLANDIIGQGNNLRHGDIVEFRASMSRDIINLLYFSMRRSIDVVLCFIGN</sequence>
<geneLocation type="plasmid" evidence="1 2">
    <name>p100</name>
</geneLocation>
<gene>
    <name evidence="1" type="ORF">BOFE_08780</name>
</gene>
<protein>
    <recommendedName>
        <fullName evidence="3">Lipoprotein</fullName>
    </recommendedName>
</protein>
<proteinExistence type="predicted"/>
<dbReference type="RefSeq" id="WP_281862174.1">
    <property type="nucleotide sequence ID" value="NZ_AP027071.1"/>
</dbReference>
<evidence type="ECO:0008006" key="3">
    <source>
        <dbReference type="Google" id="ProtNLM"/>
    </source>
</evidence>
<dbReference type="PROSITE" id="PS51257">
    <property type="entry name" value="PROKAR_LIPOPROTEIN"/>
    <property type="match status" value="1"/>
</dbReference>
<evidence type="ECO:0000313" key="2">
    <source>
        <dbReference type="Proteomes" id="UP001317516"/>
    </source>
</evidence>